<evidence type="ECO:0000313" key="1">
    <source>
        <dbReference type="EMBL" id="MDZ5087621.1"/>
    </source>
</evidence>
<accession>A0ACC6MLY9</accession>
<protein>
    <submittedName>
        <fullName evidence="1">Universal stress protein</fullName>
    </submittedName>
</protein>
<reference evidence="1 2" key="1">
    <citation type="journal article" date="2021" name="Chemosphere">
        <title>Bioballs carrying a syntrophic Rhodococcus and Mycolicibacterium consortium for simultaneous sorption and biodegradation of fuel oil in contaminated freshwater.</title>
        <authorList>
            <person name="Naloka K."/>
            <person name="Polrit D."/>
            <person name="Muangchinda C."/>
            <person name="Thoetkiattikul H."/>
            <person name="Pinyakong O."/>
        </authorList>
    </citation>
    <scope>NUCLEOTIDE SEQUENCE [LARGE SCALE GENOMIC DNA]</scope>
    <source>
        <strain evidence="1 2">J101</strain>
    </source>
</reference>
<organism evidence="1 2">
    <name type="scientific">Mycolicibacterium parafortuitum</name>
    <name type="common">Mycobacterium parafortuitum</name>
    <dbReference type="NCBI Taxonomy" id="39692"/>
    <lineage>
        <taxon>Bacteria</taxon>
        <taxon>Bacillati</taxon>
        <taxon>Actinomycetota</taxon>
        <taxon>Actinomycetes</taxon>
        <taxon>Mycobacteriales</taxon>
        <taxon>Mycobacteriaceae</taxon>
        <taxon>Mycolicibacterium</taxon>
    </lineage>
</organism>
<sequence length="307" mass="32603">MSEQPSGSHQPATLNQSAPLGIVVAVDGSPESRVAVDWAARDAAMRRVPLTLAHVLPGAAMQSWIQAPLPAEYFEDEKNAARDILRDALNVVEAATVGAELFCVNQKVLSGQPTAALADLTKDAEMIVVGRRGIGKVGRLLLGSVSAGLTQHAHCPVAVIHDEDPLIPHPAQAPVVVGIDGSPASEHATAIAFDEASRRGVDLVAVHTWSDAGYELPDEGWSEIQPEEDCLLSERLAGYRERYPDVSIRRVLRPDRPAHALLEEAEHAQLLVVGSHGRGGFAGMLLGSVGSQVVQSARIPVIVARRS</sequence>
<evidence type="ECO:0000313" key="2">
    <source>
        <dbReference type="Proteomes" id="UP001289645"/>
    </source>
</evidence>
<proteinExistence type="predicted"/>
<comment type="caution">
    <text evidence="1">The sequence shown here is derived from an EMBL/GenBank/DDBJ whole genome shotgun (WGS) entry which is preliminary data.</text>
</comment>
<name>A0ACC6MLY9_MYCPF</name>
<keyword evidence="2" id="KW-1185">Reference proteome</keyword>
<dbReference type="Proteomes" id="UP001289645">
    <property type="component" value="Unassembled WGS sequence"/>
</dbReference>
<gene>
    <name evidence="1" type="ORF">OHX15_19700</name>
</gene>
<dbReference type="EMBL" id="JAOXLN010000021">
    <property type="protein sequence ID" value="MDZ5087621.1"/>
    <property type="molecule type" value="Genomic_DNA"/>
</dbReference>